<comment type="caution">
    <text evidence="2">The sequence shown here is derived from an EMBL/GenBank/DDBJ whole genome shotgun (WGS) entry which is preliminary data.</text>
</comment>
<protein>
    <recommendedName>
        <fullName evidence="1">Cyclic nucleotide-binding domain-containing protein</fullName>
    </recommendedName>
</protein>
<dbReference type="InterPro" id="IPR014710">
    <property type="entry name" value="RmlC-like_jellyroll"/>
</dbReference>
<reference evidence="2" key="1">
    <citation type="journal article" date="2012" name="Science">
        <title>Fermentation, hydrogen, and sulfur metabolism in multiple uncultivated bacterial phyla.</title>
        <authorList>
            <person name="Wrighton K.C."/>
            <person name="Thomas B.C."/>
            <person name="Sharon I."/>
            <person name="Miller C.S."/>
            <person name="Castelle C.J."/>
            <person name="VerBerkmoes N.C."/>
            <person name="Wilkins M.J."/>
            <person name="Hettich R.L."/>
            <person name="Lipton M.S."/>
            <person name="Williams K.H."/>
            <person name="Long P.E."/>
            <person name="Banfield J.F."/>
        </authorList>
    </citation>
    <scope>NUCLEOTIDE SEQUENCE [LARGE SCALE GENOMIC DNA]</scope>
</reference>
<organism evidence="2">
    <name type="scientific">uncultured bacterium</name>
    <name type="common">gcode 4</name>
    <dbReference type="NCBI Taxonomy" id="1234023"/>
    <lineage>
        <taxon>Bacteria</taxon>
        <taxon>environmental samples</taxon>
    </lineage>
</organism>
<dbReference type="InterPro" id="IPR000595">
    <property type="entry name" value="cNMP-bd_dom"/>
</dbReference>
<dbReference type="Pfam" id="PF00027">
    <property type="entry name" value="cNMP_binding"/>
    <property type="match status" value="1"/>
</dbReference>
<dbReference type="InterPro" id="IPR018490">
    <property type="entry name" value="cNMP-bd_dom_sf"/>
</dbReference>
<name>K2F832_9BACT</name>
<sequence length="129" mass="14692">MAKNSHDQVLKLSDLLLKGSAANAPIESFEEDNILIEEGTSVEQIFLIEEGEVEVFIRDKKVSSFPAPAVVGEMSLLFGKSVACVKSRTRIFFRRVSYDALLDEEKRLLRELAELRNRSNMEQGRYNLR</sequence>
<feature type="domain" description="Cyclic nucleotide-binding" evidence="1">
    <location>
        <begin position="29"/>
        <end position="80"/>
    </location>
</feature>
<evidence type="ECO:0000259" key="1">
    <source>
        <dbReference type="PROSITE" id="PS50042"/>
    </source>
</evidence>
<gene>
    <name evidence="2" type="ORF">ACD_3C00223G0013</name>
</gene>
<accession>K2F832</accession>
<dbReference type="SUPFAM" id="SSF51206">
    <property type="entry name" value="cAMP-binding domain-like"/>
    <property type="match status" value="1"/>
</dbReference>
<dbReference type="PROSITE" id="PS50042">
    <property type="entry name" value="CNMP_BINDING_3"/>
    <property type="match status" value="1"/>
</dbReference>
<dbReference type="Gene3D" id="2.60.120.10">
    <property type="entry name" value="Jelly Rolls"/>
    <property type="match status" value="1"/>
</dbReference>
<dbReference type="EMBL" id="AMFJ01000497">
    <property type="protein sequence ID" value="EKE27336.1"/>
    <property type="molecule type" value="Genomic_DNA"/>
</dbReference>
<evidence type="ECO:0000313" key="2">
    <source>
        <dbReference type="EMBL" id="EKE27336.1"/>
    </source>
</evidence>
<proteinExistence type="predicted"/>
<dbReference type="AlphaFoldDB" id="K2F832"/>